<dbReference type="Proteomes" id="UP001501461">
    <property type="component" value="Unassembled WGS sequence"/>
</dbReference>
<gene>
    <name evidence="4" type="ORF">GCM10009720_29030</name>
</gene>
<dbReference type="InterPro" id="IPR027266">
    <property type="entry name" value="TrmE/GcvT-like"/>
</dbReference>
<dbReference type="InterPro" id="IPR029043">
    <property type="entry name" value="GcvT/YgfZ_C"/>
</dbReference>
<dbReference type="InterPro" id="IPR006222">
    <property type="entry name" value="GCVT_N"/>
</dbReference>
<evidence type="ECO:0000259" key="3">
    <source>
        <dbReference type="Pfam" id="PF08669"/>
    </source>
</evidence>
<dbReference type="InterPro" id="IPR013977">
    <property type="entry name" value="GcvT_C"/>
</dbReference>
<dbReference type="PANTHER" id="PTHR43757:SF2">
    <property type="entry name" value="AMINOMETHYLTRANSFERASE, MITOCHONDRIAL"/>
    <property type="match status" value="1"/>
</dbReference>
<dbReference type="PIRSF" id="PIRSF006487">
    <property type="entry name" value="GcvT"/>
    <property type="match status" value="1"/>
</dbReference>
<organism evidence="4 5">
    <name type="scientific">Yaniella flava</name>
    <dbReference type="NCBI Taxonomy" id="287930"/>
    <lineage>
        <taxon>Bacteria</taxon>
        <taxon>Bacillati</taxon>
        <taxon>Actinomycetota</taxon>
        <taxon>Actinomycetes</taxon>
        <taxon>Micrococcales</taxon>
        <taxon>Micrococcaceae</taxon>
        <taxon>Yaniella</taxon>
    </lineage>
</organism>
<evidence type="ECO:0000313" key="4">
    <source>
        <dbReference type="EMBL" id="GAA2046372.1"/>
    </source>
</evidence>
<dbReference type="Pfam" id="PF01571">
    <property type="entry name" value="GCV_T"/>
    <property type="match status" value="1"/>
</dbReference>
<dbReference type="Gene3D" id="3.30.1360.120">
    <property type="entry name" value="Probable tRNA modification gtpase trme, domain 1"/>
    <property type="match status" value="1"/>
</dbReference>
<feature type="region of interest" description="Disordered" evidence="1">
    <location>
        <begin position="343"/>
        <end position="378"/>
    </location>
</feature>
<dbReference type="Pfam" id="PF08669">
    <property type="entry name" value="GCV_T_C"/>
    <property type="match status" value="1"/>
</dbReference>
<dbReference type="RefSeq" id="WP_343960072.1">
    <property type="nucleotide sequence ID" value="NZ_BAAAMN010000071.1"/>
</dbReference>
<dbReference type="PANTHER" id="PTHR43757">
    <property type="entry name" value="AMINOMETHYLTRANSFERASE"/>
    <property type="match status" value="1"/>
</dbReference>
<protein>
    <submittedName>
        <fullName evidence="4">Aminomethyltransferase family protein</fullName>
    </submittedName>
</protein>
<evidence type="ECO:0000313" key="5">
    <source>
        <dbReference type="Proteomes" id="UP001501461"/>
    </source>
</evidence>
<feature type="domain" description="GCVT N-terminal" evidence="2">
    <location>
        <begin position="10"/>
        <end position="252"/>
    </location>
</feature>
<sequence length="378" mass="42166">MTLTWRKNALTERHRALGATLEPWNGMPTAWTYDDDIDNGYIAIRTKAGLMDISGLNVVHVIGAHAEWVLNRTVTRDVRKIYPGKAAYATMLDDRGMLVDDGIIYRTGPNSWLVVHGSGTTLEQLNKEAVGRDVAVLFDSDVQILSLQGPLSVDFLEKHVPGIRDLKYFHHMDTQLFGHSVLISRTGYTGERGYEIFCKFDDAVDIWDTILQEGQDEGIIPVQFSTLDMFRVEGALFFFPDDMSEAHPFENDMPGDSLWELGLTFTVSPTNEEFRGIAQHQYREGKERFKMYGVELDSDQPAEAGDRVLDAQGNDVGVVTCGMYSPLTKRSVALARLNPDLATPDVPVQVQGEGDTTAAKTHSLPFEDPQKKKPRGKA</sequence>
<name>A0ABN2V525_9MICC</name>
<accession>A0ABN2V525</accession>
<keyword evidence="5" id="KW-1185">Reference proteome</keyword>
<dbReference type="InterPro" id="IPR028896">
    <property type="entry name" value="GcvT/YgfZ/DmdA"/>
</dbReference>
<comment type="caution">
    <text evidence="4">The sequence shown here is derived from an EMBL/GenBank/DDBJ whole genome shotgun (WGS) entry which is preliminary data.</text>
</comment>
<reference evidence="4 5" key="1">
    <citation type="journal article" date="2019" name="Int. J. Syst. Evol. Microbiol.">
        <title>The Global Catalogue of Microorganisms (GCM) 10K type strain sequencing project: providing services to taxonomists for standard genome sequencing and annotation.</title>
        <authorList>
            <consortium name="The Broad Institute Genomics Platform"/>
            <consortium name="The Broad Institute Genome Sequencing Center for Infectious Disease"/>
            <person name="Wu L."/>
            <person name="Ma J."/>
        </authorList>
    </citation>
    <scope>NUCLEOTIDE SEQUENCE [LARGE SCALE GENOMIC DNA]</scope>
    <source>
        <strain evidence="4 5">JCM 13595</strain>
    </source>
</reference>
<evidence type="ECO:0000256" key="1">
    <source>
        <dbReference type="SAM" id="MobiDB-lite"/>
    </source>
</evidence>
<dbReference type="EMBL" id="BAAAMN010000071">
    <property type="protein sequence ID" value="GAA2046372.1"/>
    <property type="molecule type" value="Genomic_DNA"/>
</dbReference>
<dbReference type="SUPFAM" id="SSF101790">
    <property type="entry name" value="Aminomethyltransferase beta-barrel domain"/>
    <property type="match status" value="1"/>
</dbReference>
<evidence type="ECO:0000259" key="2">
    <source>
        <dbReference type="Pfam" id="PF01571"/>
    </source>
</evidence>
<proteinExistence type="predicted"/>
<dbReference type="SUPFAM" id="SSF103025">
    <property type="entry name" value="Folate-binding domain"/>
    <property type="match status" value="1"/>
</dbReference>
<feature type="domain" description="Aminomethyltransferase C-terminal" evidence="3">
    <location>
        <begin position="291"/>
        <end position="366"/>
    </location>
</feature>